<feature type="region of interest" description="Disordered" evidence="1">
    <location>
        <begin position="35"/>
        <end position="60"/>
    </location>
</feature>
<protein>
    <submittedName>
        <fullName evidence="3">Uncharacterized protein</fullName>
    </submittedName>
</protein>
<comment type="caution">
    <text evidence="3">The sequence shown here is derived from an EMBL/GenBank/DDBJ whole genome shotgun (WGS) entry which is preliminary data.</text>
</comment>
<dbReference type="Proteomes" id="UP000641932">
    <property type="component" value="Unassembled WGS sequence"/>
</dbReference>
<dbReference type="AlphaFoldDB" id="A0A918DTA7"/>
<proteinExistence type="predicted"/>
<dbReference type="EMBL" id="BMMS01000003">
    <property type="protein sequence ID" value="GGO82496.1"/>
    <property type="molecule type" value="Genomic_DNA"/>
</dbReference>
<name>A0A918DTA7_9ACTN</name>
<dbReference type="RefSeq" id="WP_189130210.1">
    <property type="nucleotide sequence ID" value="NZ_BMMS01000003.1"/>
</dbReference>
<gene>
    <name evidence="3" type="ORF">GCM10012280_09230</name>
</gene>
<reference evidence="3" key="2">
    <citation type="submission" date="2020-09" db="EMBL/GenBank/DDBJ databases">
        <authorList>
            <person name="Sun Q."/>
            <person name="Zhou Y."/>
        </authorList>
    </citation>
    <scope>NUCLEOTIDE SEQUENCE</scope>
    <source>
        <strain evidence="3">CGMCC 4.7201</strain>
    </source>
</reference>
<feature type="signal peptide" evidence="2">
    <location>
        <begin position="1"/>
        <end position="27"/>
    </location>
</feature>
<sequence length="147" mass="14852">MNRINKVATVLTAAVAVAGLGAGSAAARGHDVPTTARAAHGKVTPHPGEEDDARRNDRGPRGIAGYEIVTQEGTVPANGTTTVTANCPAGKRVLGGGYSFPLTPVNATVVTDAPDADGDSWRVTVVNTTPALAINVYAICATVAPTH</sequence>
<organism evidence="3 4">
    <name type="scientific">Wenjunlia tyrosinilytica</name>
    <dbReference type="NCBI Taxonomy" id="1544741"/>
    <lineage>
        <taxon>Bacteria</taxon>
        <taxon>Bacillati</taxon>
        <taxon>Actinomycetota</taxon>
        <taxon>Actinomycetes</taxon>
        <taxon>Kitasatosporales</taxon>
        <taxon>Streptomycetaceae</taxon>
        <taxon>Wenjunlia</taxon>
    </lineage>
</organism>
<keyword evidence="2" id="KW-0732">Signal</keyword>
<keyword evidence="4" id="KW-1185">Reference proteome</keyword>
<evidence type="ECO:0000313" key="4">
    <source>
        <dbReference type="Proteomes" id="UP000641932"/>
    </source>
</evidence>
<accession>A0A918DTA7</accession>
<evidence type="ECO:0000256" key="2">
    <source>
        <dbReference type="SAM" id="SignalP"/>
    </source>
</evidence>
<evidence type="ECO:0000256" key="1">
    <source>
        <dbReference type="SAM" id="MobiDB-lite"/>
    </source>
</evidence>
<reference evidence="3" key="1">
    <citation type="journal article" date="2014" name="Int. J. Syst. Evol. Microbiol.">
        <title>Complete genome sequence of Corynebacterium casei LMG S-19264T (=DSM 44701T), isolated from a smear-ripened cheese.</title>
        <authorList>
            <consortium name="US DOE Joint Genome Institute (JGI-PGF)"/>
            <person name="Walter F."/>
            <person name="Albersmeier A."/>
            <person name="Kalinowski J."/>
            <person name="Ruckert C."/>
        </authorList>
    </citation>
    <scope>NUCLEOTIDE SEQUENCE</scope>
    <source>
        <strain evidence="3">CGMCC 4.7201</strain>
    </source>
</reference>
<feature type="chain" id="PRO_5039323131" evidence="2">
    <location>
        <begin position="28"/>
        <end position="147"/>
    </location>
</feature>
<evidence type="ECO:0000313" key="3">
    <source>
        <dbReference type="EMBL" id="GGO82496.1"/>
    </source>
</evidence>